<evidence type="ECO:0000313" key="1">
    <source>
        <dbReference type="EMBL" id="OHA02650.1"/>
    </source>
</evidence>
<reference evidence="1 2" key="1">
    <citation type="journal article" date="2016" name="Nat. Commun.">
        <title>Thousands of microbial genomes shed light on interconnected biogeochemical processes in an aquifer system.</title>
        <authorList>
            <person name="Anantharaman K."/>
            <person name="Brown C.T."/>
            <person name="Hug L.A."/>
            <person name="Sharon I."/>
            <person name="Castelle C.J."/>
            <person name="Probst A.J."/>
            <person name="Thomas B.C."/>
            <person name="Singh A."/>
            <person name="Wilkins M.J."/>
            <person name="Karaoz U."/>
            <person name="Brodie E.L."/>
            <person name="Williams K.H."/>
            <person name="Hubbard S.S."/>
            <person name="Banfield J.F."/>
        </authorList>
    </citation>
    <scope>NUCLEOTIDE SEQUENCE [LARGE SCALE GENOMIC DNA]</scope>
</reference>
<dbReference type="Proteomes" id="UP000178510">
    <property type="component" value="Unassembled WGS sequence"/>
</dbReference>
<protein>
    <submittedName>
        <fullName evidence="1">Uncharacterized protein</fullName>
    </submittedName>
</protein>
<evidence type="ECO:0000313" key="2">
    <source>
        <dbReference type="Proteomes" id="UP000178510"/>
    </source>
</evidence>
<name>A0A1G2KT92_9BACT</name>
<dbReference type="EMBL" id="MHQM01000040">
    <property type="protein sequence ID" value="OHA02650.1"/>
    <property type="molecule type" value="Genomic_DNA"/>
</dbReference>
<sequence>MANSQDIPALYMPAEGWCRIAQLALASLKTAFAKEECMVAEKNEIVEFHRQLTENIRRLEEGKPDLLSIQHFALLIARSALRQRNGELTIREELAIVGV</sequence>
<organism evidence="1 2">
    <name type="scientific">Candidatus Sungbacteria bacterium RIFCSPHIGHO2_02_FULL_52_23</name>
    <dbReference type="NCBI Taxonomy" id="1802274"/>
    <lineage>
        <taxon>Bacteria</taxon>
        <taxon>Candidatus Sungiibacteriota</taxon>
    </lineage>
</organism>
<gene>
    <name evidence="1" type="ORF">A3J58_02880</name>
</gene>
<accession>A0A1G2KT92</accession>
<dbReference type="STRING" id="1802274.A3J58_02880"/>
<dbReference type="AlphaFoldDB" id="A0A1G2KT92"/>
<comment type="caution">
    <text evidence="1">The sequence shown here is derived from an EMBL/GenBank/DDBJ whole genome shotgun (WGS) entry which is preliminary data.</text>
</comment>
<proteinExistence type="predicted"/>